<comment type="function">
    <text evidence="17">Catalyzes the dephosphorylation of undecaprenyl diphosphate (UPP). Confers resistance to bacitracin.</text>
</comment>
<dbReference type="HAMAP" id="MF_01006">
    <property type="entry name" value="Undec_diphosphatase"/>
    <property type="match status" value="1"/>
</dbReference>
<evidence type="ECO:0000256" key="11">
    <source>
        <dbReference type="ARBA" id="ARBA00023136"/>
    </source>
</evidence>
<sequence length="278" mass="31119">MEQLIEILKVIVLGIVEGFTEWLPISSTGHMILVDEIIHLNVPEDFMNMFLVVIQLGAIMAVVMLYFKKLNPFDPSKSAGQKRAVCQLWVKIVIACFPAAVCGLLLDDWMEAHLYNAYVVATTLIVYGILFIMIENRNHYTEFPVQRVTQITYKTAFMIGLFQILSLVPGTSRSGSTILGAMILGCSRGAAAEFSFFLGLPIMLGASALKLVKFGFHFTGLQIFYLILGMVVAFGVSVYSIRFLMSYIKNNDFKFFGYYRIVLGVIVLAFFIVRALLS</sequence>
<reference evidence="18" key="1">
    <citation type="submission" date="2021-10" db="EMBL/GenBank/DDBJ databases">
        <title>Anaerobic single-cell dispensing facilitates the cultivation of human gut bacteria.</title>
        <authorList>
            <person name="Afrizal A."/>
        </authorList>
    </citation>
    <scope>NUCLEOTIDE SEQUENCE</scope>
    <source>
        <strain evidence="18">CLA-AA-H274</strain>
    </source>
</reference>
<dbReference type="GO" id="GO:0071555">
    <property type="term" value="P:cell wall organization"/>
    <property type="evidence" value="ECO:0007669"/>
    <property type="project" value="UniProtKB-KW"/>
</dbReference>
<dbReference type="NCBIfam" id="NF001391">
    <property type="entry name" value="PRK00281.1-5"/>
    <property type="match status" value="1"/>
</dbReference>
<proteinExistence type="inferred from homology"/>
<dbReference type="EMBL" id="JAJEPU010000047">
    <property type="protein sequence ID" value="MCC2165708.1"/>
    <property type="molecule type" value="Genomic_DNA"/>
</dbReference>
<dbReference type="GO" id="GO:0005886">
    <property type="term" value="C:plasma membrane"/>
    <property type="evidence" value="ECO:0007669"/>
    <property type="project" value="UniProtKB-SubCell"/>
</dbReference>
<evidence type="ECO:0000256" key="16">
    <source>
        <dbReference type="ARBA" id="ARBA00047594"/>
    </source>
</evidence>
<protein>
    <recommendedName>
        <fullName evidence="4 17">Undecaprenyl-diphosphatase</fullName>
        <ecNumber evidence="3 17">3.6.1.27</ecNumber>
    </recommendedName>
    <alternativeName>
        <fullName evidence="15 17">Bacitracin resistance protein</fullName>
    </alternativeName>
    <alternativeName>
        <fullName evidence="14 17">Undecaprenyl pyrophosphate phosphatase</fullName>
    </alternativeName>
</protein>
<dbReference type="PANTHER" id="PTHR30622">
    <property type="entry name" value="UNDECAPRENYL-DIPHOSPHATASE"/>
    <property type="match status" value="1"/>
</dbReference>
<feature type="transmembrane region" description="Helical" evidence="17">
    <location>
        <begin position="257"/>
        <end position="277"/>
    </location>
</feature>
<evidence type="ECO:0000256" key="14">
    <source>
        <dbReference type="ARBA" id="ARBA00032707"/>
    </source>
</evidence>
<keyword evidence="7 17" id="KW-0378">Hydrolase</keyword>
<dbReference type="GO" id="GO:0046677">
    <property type="term" value="P:response to antibiotic"/>
    <property type="evidence" value="ECO:0007669"/>
    <property type="project" value="UniProtKB-UniRule"/>
</dbReference>
<dbReference type="GO" id="GO:0009252">
    <property type="term" value="P:peptidoglycan biosynthetic process"/>
    <property type="evidence" value="ECO:0007669"/>
    <property type="project" value="UniProtKB-KW"/>
</dbReference>
<dbReference type="GO" id="GO:0050380">
    <property type="term" value="F:undecaprenyl-diphosphatase activity"/>
    <property type="evidence" value="ECO:0007669"/>
    <property type="project" value="UniProtKB-UniRule"/>
</dbReference>
<dbReference type="NCBIfam" id="NF001389">
    <property type="entry name" value="PRK00281.1-2"/>
    <property type="match status" value="1"/>
</dbReference>
<keyword evidence="6 17" id="KW-0812">Transmembrane</keyword>
<evidence type="ECO:0000256" key="2">
    <source>
        <dbReference type="ARBA" id="ARBA00010621"/>
    </source>
</evidence>
<evidence type="ECO:0000256" key="1">
    <source>
        <dbReference type="ARBA" id="ARBA00004651"/>
    </source>
</evidence>
<dbReference type="NCBIfam" id="TIGR00753">
    <property type="entry name" value="undec_PP_bacA"/>
    <property type="match status" value="1"/>
</dbReference>
<comment type="subcellular location">
    <subcellularLocation>
        <location evidence="1 17">Cell membrane</location>
        <topology evidence="1 17">Multi-pass membrane protein</topology>
    </subcellularLocation>
</comment>
<organism evidence="18 19">
    <name type="scientific">Brotaphodocola catenula</name>
    <dbReference type="NCBI Taxonomy" id="2885361"/>
    <lineage>
        <taxon>Bacteria</taxon>
        <taxon>Bacillati</taxon>
        <taxon>Bacillota</taxon>
        <taxon>Clostridia</taxon>
        <taxon>Lachnospirales</taxon>
        <taxon>Lachnospiraceae</taxon>
        <taxon>Brotaphodocola</taxon>
    </lineage>
</organism>
<evidence type="ECO:0000256" key="13">
    <source>
        <dbReference type="ARBA" id="ARBA00023316"/>
    </source>
</evidence>
<evidence type="ECO:0000256" key="4">
    <source>
        <dbReference type="ARBA" id="ARBA00021581"/>
    </source>
</evidence>
<name>A0AAE3DM40_9FIRM</name>
<comment type="caution">
    <text evidence="18">The sequence shown here is derived from an EMBL/GenBank/DDBJ whole genome shotgun (WGS) entry which is preliminary data.</text>
</comment>
<dbReference type="InterPro" id="IPR003824">
    <property type="entry name" value="UppP"/>
</dbReference>
<gene>
    <name evidence="17" type="primary">uppP</name>
    <name evidence="18" type="ORF">LKD32_12660</name>
</gene>
<evidence type="ECO:0000313" key="18">
    <source>
        <dbReference type="EMBL" id="MCC2165708.1"/>
    </source>
</evidence>
<keyword evidence="13 17" id="KW-0961">Cell wall biogenesis/degradation</keyword>
<evidence type="ECO:0000256" key="12">
    <source>
        <dbReference type="ARBA" id="ARBA00023251"/>
    </source>
</evidence>
<feature type="transmembrane region" description="Helical" evidence="17">
    <location>
        <begin position="192"/>
        <end position="212"/>
    </location>
</feature>
<accession>A0AAE3DM40</accession>
<evidence type="ECO:0000256" key="17">
    <source>
        <dbReference type="HAMAP-Rule" id="MF_01006"/>
    </source>
</evidence>
<feature type="transmembrane region" description="Helical" evidence="17">
    <location>
        <begin position="88"/>
        <end position="106"/>
    </location>
</feature>
<evidence type="ECO:0000256" key="8">
    <source>
        <dbReference type="ARBA" id="ARBA00022960"/>
    </source>
</evidence>
<keyword evidence="9 17" id="KW-0573">Peptidoglycan synthesis</keyword>
<feature type="transmembrane region" description="Helical" evidence="17">
    <location>
        <begin position="224"/>
        <end position="245"/>
    </location>
</feature>
<dbReference type="EC" id="3.6.1.27" evidence="3 17"/>
<evidence type="ECO:0000256" key="10">
    <source>
        <dbReference type="ARBA" id="ARBA00022989"/>
    </source>
</evidence>
<evidence type="ECO:0000256" key="5">
    <source>
        <dbReference type="ARBA" id="ARBA00022475"/>
    </source>
</evidence>
<dbReference type="PANTHER" id="PTHR30622:SF3">
    <property type="entry name" value="UNDECAPRENYL-DIPHOSPHATASE"/>
    <property type="match status" value="1"/>
</dbReference>
<keyword evidence="12 17" id="KW-0046">Antibiotic resistance</keyword>
<evidence type="ECO:0000256" key="6">
    <source>
        <dbReference type="ARBA" id="ARBA00022692"/>
    </source>
</evidence>
<keyword evidence="10 17" id="KW-1133">Transmembrane helix</keyword>
<evidence type="ECO:0000313" key="19">
    <source>
        <dbReference type="Proteomes" id="UP001198962"/>
    </source>
</evidence>
<dbReference type="NCBIfam" id="NF001390">
    <property type="entry name" value="PRK00281.1-4"/>
    <property type="match status" value="1"/>
</dbReference>
<evidence type="ECO:0000256" key="3">
    <source>
        <dbReference type="ARBA" id="ARBA00012374"/>
    </source>
</evidence>
<keyword evidence="8 17" id="KW-0133">Cell shape</keyword>
<feature type="transmembrane region" description="Helical" evidence="17">
    <location>
        <begin position="155"/>
        <end position="172"/>
    </location>
</feature>
<dbReference type="Proteomes" id="UP001198962">
    <property type="component" value="Unassembled WGS sequence"/>
</dbReference>
<dbReference type="GO" id="GO:0008360">
    <property type="term" value="P:regulation of cell shape"/>
    <property type="evidence" value="ECO:0007669"/>
    <property type="project" value="UniProtKB-KW"/>
</dbReference>
<dbReference type="Pfam" id="PF02673">
    <property type="entry name" value="BacA"/>
    <property type="match status" value="1"/>
</dbReference>
<keyword evidence="5 17" id="KW-1003">Cell membrane</keyword>
<feature type="transmembrane region" description="Helical" evidence="17">
    <location>
        <begin position="112"/>
        <end position="134"/>
    </location>
</feature>
<evidence type="ECO:0000256" key="7">
    <source>
        <dbReference type="ARBA" id="ARBA00022801"/>
    </source>
</evidence>
<evidence type="ECO:0000256" key="9">
    <source>
        <dbReference type="ARBA" id="ARBA00022984"/>
    </source>
</evidence>
<keyword evidence="11 17" id="KW-0472">Membrane</keyword>
<comment type="similarity">
    <text evidence="2 17">Belongs to the UppP family.</text>
</comment>
<comment type="miscellaneous">
    <text evidence="17">Bacitracin is thought to be involved in the inhibition of peptidoglycan synthesis by sequestering undecaprenyl diphosphate, thereby reducing the pool of lipid carrier available.</text>
</comment>
<comment type="catalytic activity">
    <reaction evidence="16 17">
        <text>di-trans,octa-cis-undecaprenyl diphosphate + H2O = di-trans,octa-cis-undecaprenyl phosphate + phosphate + H(+)</text>
        <dbReference type="Rhea" id="RHEA:28094"/>
        <dbReference type="ChEBI" id="CHEBI:15377"/>
        <dbReference type="ChEBI" id="CHEBI:15378"/>
        <dbReference type="ChEBI" id="CHEBI:43474"/>
        <dbReference type="ChEBI" id="CHEBI:58405"/>
        <dbReference type="ChEBI" id="CHEBI:60392"/>
        <dbReference type="EC" id="3.6.1.27"/>
    </reaction>
</comment>
<feature type="transmembrane region" description="Helical" evidence="17">
    <location>
        <begin position="7"/>
        <end position="26"/>
    </location>
</feature>
<evidence type="ECO:0000256" key="15">
    <source>
        <dbReference type="ARBA" id="ARBA00032932"/>
    </source>
</evidence>
<feature type="transmembrane region" description="Helical" evidence="17">
    <location>
        <begin position="46"/>
        <end position="67"/>
    </location>
</feature>
<dbReference type="RefSeq" id="WP_177977846.1">
    <property type="nucleotide sequence ID" value="NZ_JAJEPU010000047.1"/>
</dbReference>
<keyword evidence="19" id="KW-1185">Reference proteome</keyword>
<dbReference type="AlphaFoldDB" id="A0AAE3DM40"/>